<dbReference type="Proteomes" id="UP001231649">
    <property type="component" value="Chromosome 23"/>
</dbReference>
<gene>
    <name evidence="1" type="ORF">PYW08_009223</name>
</gene>
<comment type="caution">
    <text evidence="1">The sequence shown here is derived from an EMBL/GenBank/DDBJ whole genome shotgun (WGS) entry which is preliminary data.</text>
</comment>
<sequence>MNEEKLSGDKVPEKFAEWLLTMGCPPDKVPPVDKLADMCRGHYYMVWRSLMEHVEPKQVIRQKRLQVFNNDVQRCQKKNAFCKPDSSVVVPEELSLWKQQTAQRERVVEAEARVLQAKQELNQLMDKFSSKLSQRNLTRSRVQAAQRRAWLLQQLAEELRNKKYNLSEARSIADSLCSVEDCDDVESKLDKVISRRQNNRPPGSLSVSGAPLANSTVSSNGDLFDTEDQISSLVKCGGALWPQLCERRAALITALQAPTVHDTTDANRITPQWVLSHTAALHCSLALNALKSKLHATHTQKRLAAAVLQLNDYISGPSCELLVVRCERAGAEARLHALRALYDEMTSRTGAFEAPGGSAGNKQAAKQIAVIDKAIESKHEELRRLISSLAITERKIQTVRECLITVFGSFHSDAAYTESDRFGGQKSLPQESVSTLRRFYEERRERHRNNVNLSMDLDTSENCSYDAAENANPTFVDELKIYLKKFKLEKNRKLVLDSGEKIWIFETLQSSIDRLHSSWQREDVTCSLVCPSVSLSRNMLRLIQLVEKKEWMEGQLKMLEGSRREDKDIDMSLEIEEEQRTIDKIKKRLNENIISLQKTTKNVDLLREDLSLWSENEMKKYISCNRTIDGKTFKEYEGLYKESLT</sequence>
<accession>A0ACC2QAH6</accession>
<protein>
    <submittedName>
        <fullName evidence="1">Uncharacterized protein</fullName>
    </submittedName>
</protein>
<evidence type="ECO:0000313" key="1">
    <source>
        <dbReference type="EMBL" id="KAJ8710708.1"/>
    </source>
</evidence>
<reference evidence="1" key="1">
    <citation type="submission" date="2023-03" db="EMBL/GenBank/DDBJ databases">
        <title>Chromosome-level genomes of two armyworms, Mythimna separata and Mythimna loreyi, provide insights into the biosynthesis and reception of sex pheromones.</title>
        <authorList>
            <person name="Zhao H."/>
        </authorList>
    </citation>
    <scope>NUCLEOTIDE SEQUENCE</scope>
    <source>
        <strain evidence="1">BeijingLab</strain>
    </source>
</reference>
<name>A0ACC2QAH6_9NEOP</name>
<keyword evidence="2" id="KW-1185">Reference proteome</keyword>
<dbReference type="EMBL" id="CM056799">
    <property type="protein sequence ID" value="KAJ8710708.1"/>
    <property type="molecule type" value="Genomic_DNA"/>
</dbReference>
<organism evidence="1 2">
    <name type="scientific">Mythimna loreyi</name>
    <dbReference type="NCBI Taxonomy" id="667449"/>
    <lineage>
        <taxon>Eukaryota</taxon>
        <taxon>Metazoa</taxon>
        <taxon>Ecdysozoa</taxon>
        <taxon>Arthropoda</taxon>
        <taxon>Hexapoda</taxon>
        <taxon>Insecta</taxon>
        <taxon>Pterygota</taxon>
        <taxon>Neoptera</taxon>
        <taxon>Endopterygota</taxon>
        <taxon>Lepidoptera</taxon>
        <taxon>Glossata</taxon>
        <taxon>Ditrysia</taxon>
        <taxon>Noctuoidea</taxon>
        <taxon>Noctuidae</taxon>
        <taxon>Noctuinae</taxon>
        <taxon>Hadenini</taxon>
        <taxon>Mythimna</taxon>
    </lineage>
</organism>
<evidence type="ECO:0000313" key="2">
    <source>
        <dbReference type="Proteomes" id="UP001231649"/>
    </source>
</evidence>
<proteinExistence type="predicted"/>